<dbReference type="InterPro" id="IPR058959">
    <property type="entry name" value="DUF8157_C"/>
</dbReference>
<feature type="region of interest" description="Disordered" evidence="1">
    <location>
        <begin position="326"/>
        <end position="351"/>
    </location>
</feature>
<dbReference type="InterPro" id="IPR058470">
    <property type="entry name" value="DUF8157_N"/>
</dbReference>
<keyword evidence="5" id="KW-0489">Methyltransferase</keyword>
<dbReference type="RefSeq" id="WP_159764376.1">
    <property type="nucleotide sequence ID" value="NZ_WUUT01000004.1"/>
</dbReference>
<accession>A0A6B0TBG8</accession>
<dbReference type="Proteomes" id="UP000466535">
    <property type="component" value="Unassembled WGS sequence"/>
</dbReference>
<keyword evidence="6" id="KW-1185">Reference proteome</keyword>
<dbReference type="Gene3D" id="3.40.50.150">
    <property type="entry name" value="Vaccinia Virus protein VP39"/>
    <property type="match status" value="1"/>
</dbReference>
<dbReference type="EMBL" id="WUUT01000004">
    <property type="protein sequence ID" value="MXR52250.1"/>
    <property type="molecule type" value="Genomic_DNA"/>
</dbReference>
<dbReference type="InterPro" id="IPR029063">
    <property type="entry name" value="SAM-dependent_MTases_sf"/>
</dbReference>
<evidence type="ECO:0000259" key="4">
    <source>
        <dbReference type="Pfam" id="PF26487"/>
    </source>
</evidence>
<gene>
    <name evidence="5" type="ORF">GRX03_11630</name>
</gene>
<dbReference type="InterPro" id="IPR013217">
    <property type="entry name" value="Methyltransf_12"/>
</dbReference>
<feature type="domain" description="DUF8157" evidence="3">
    <location>
        <begin position="6"/>
        <end position="57"/>
    </location>
</feature>
<feature type="compositionally biased region" description="Basic and acidic residues" evidence="1">
    <location>
        <begin position="327"/>
        <end position="337"/>
    </location>
</feature>
<evidence type="ECO:0000259" key="2">
    <source>
        <dbReference type="Pfam" id="PF08242"/>
    </source>
</evidence>
<dbReference type="Pfam" id="PF08242">
    <property type="entry name" value="Methyltransf_12"/>
    <property type="match status" value="1"/>
</dbReference>
<reference evidence="5 6" key="1">
    <citation type="submission" date="2019-12" db="EMBL/GenBank/DDBJ databases">
        <title>Isolation and characterization of three novel carbon monoxide-oxidizing members of Halobacteria from salione crusts and soils.</title>
        <authorList>
            <person name="Myers M.R."/>
            <person name="King G.M."/>
        </authorList>
    </citation>
    <scope>NUCLEOTIDE SEQUENCE [LARGE SCALE GENOMIC DNA]</scope>
    <source>
        <strain evidence="5 6">WSH3</strain>
    </source>
</reference>
<dbReference type="Pfam" id="PF26486">
    <property type="entry name" value="DUF8157"/>
    <property type="match status" value="1"/>
</dbReference>
<organism evidence="5 6">
    <name type="scientific">Halovenus carboxidivorans</name>
    <dbReference type="NCBI Taxonomy" id="2692199"/>
    <lineage>
        <taxon>Archaea</taxon>
        <taxon>Methanobacteriati</taxon>
        <taxon>Methanobacteriota</taxon>
        <taxon>Stenosarchaea group</taxon>
        <taxon>Halobacteria</taxon>
        <taxon>Halobacteriales</taxon>
        <taxon>Haloarculaceae</taxon>
        <taxon>Halovenus</taxon>
    </lineage>
</organism>
<dbReference type="OrthoDB" id="117536at2157"/>
<dbReference type="Pfam" id="PF26487">
    <property type="entry name" value="DUF8157_C"/>
    <property type="match status" value="1"/>
</dbReference>
<name>A0A6B0TBG8_9EURY</name>
<feature type="domain" description="DUF8157" evidence="4">
    <location>
        <begin position="385"/>
        <end position="476"/>
    </location>
</feature>
<evidence type="ECO:0000313" key="6">
    <source>
        <dbReference type="Proteomes" id="UP000466535"/>
    </source>
</evidence>
<dbReference type="GO" id="GO:0032259">
    <property type="term" value="P:methylation"/>
    <property type="evidence" value="ECO:0007669"/>
    <property type="project" value="UniProtKB-KW"/>
</dbReference>
<comment type="caution">
    <text evidence="5">The sequence shown here is derived from an EMBL/GenBank/DDBJ whole genome shotgun (WGS) entry which is preliminary data.</text>
</comment>
<proteinExistence type="predicted"/>
<protein>
    <submittedName>
        <fullName evidence="5">Methyltransferase</fullName>
    </submittedName>
</protein>
<keyword evidence="5" id="KW-0808">Transferase</keyword>
<dbReference type="AlphaFoldDB" id="A0A6B0TBG8"/>
<evidence type="ECO:0000256" key="1">
    <source>
        <dbReference type="SAM" id="MobiDB-lite"/>
    </source>
</evidence>
<dbReference type="SUPFAM" id="SSF53335">
    <property type="entry name" value="S-adenosyl-L-methionine-dependent methyltransferases"/>
    <property type="match status" value="1"/>
</dbReference>
<sequence>MDDTQRSQVLDNAKYLREVRPIDPEEIHEYVRGQPHPAAVRQVLRESALELGLVEREDGRFEPASTDPVDLSFDGVDSLPSEIALSVEELLLDAFGPGWPDGTSGDRLRATIRDFKRQYLSGGEVTYDEVTALGYAIYHLPTYFAATQYVLADLAADGLLSGELRVLDVGAGVGGPALGLSELLPDDTLIEYHAVEPSDAADVLEDLLDTTGRNFHPAIHRERVETAPYDGEFDLILCANVLSELDDPESVVEDLLDHLAADGTLCAIAPADRNTAIRLREIERTAEREAGATIYAPTVRLWPHERPESTSWSFDRRPDLDVPAFQRRLDEGERTPEFDDPDSDREPGDGEFVNVDVQYACSLLRTDGRRRLDIDLSGGRFAKMAETERHVTDRIDCAGVKLSTDLADGGNPLFLIGDGSQKIDHFAVLTEESLLNEDLRRADYGEFLQIENVLVLWNDDEGAYNLVVDGETVVERLPA</sequence>
<dbReference type="CDD" id="cd02440">
    <property type="entry name" value="AdoMet_MTases"/>
    <property type="match status" value="1"/>
</dbReference>
<dbReference type="GO" id="GO:0008168">
    <property type="term" value="F:methyltransferase activity"/>
    <property type="evidence" value="ECO:0007669"/>
    <property type="project" value="UniProtKB-KW"/>
</dbReference>
<evidence type="ECO:0000259" key="3">
    <source>
        <dbReference type="Pfam" id="PF26486"/>
    </source>
</evidence>
<evidence type="ECO:0000313" key="5">
    <source>
        <dbReference type="EMBL" id="MXR52250.1"/>
    </source>
</evidence>
<feature type="domain" description="Methyltransferase type 12" evidence="2">
    <location>
        <begin position="167"/>
        <end position="265"/>
    </location>
</feature>